<dbReference type="OMA" id="AKTERTH"/>
<gene>
    <name evidence="2" type="ORF">GLAREA_02881</name>
</gene>
<feature type="compositionally biased region" description="Low complexity" evidence="1">
    <location>
        <begin position="172"/>
        <end position="189"/>
    </location>
</feature>
<dbReference type="Proteomes" id="UP000016922">
    <property type="component" value="Unassembled WGS sequence"/>
</dbReference>
<dbReference type="AlphaFoldDB" id="S3CKC0"/>
<dbReference type="HOGENOM" id="CLU_039192_1_0_1"/>
<evidence type="ECO:0000313" key="3">
    <source>
        <dbReference type="Proteomes" id="UP000016922"/>
    </source>
</evidence>
<proteinExistence type="predicted"/>
<name>S3CKC0_GLAL2</name>
<feature type="region of interest" description="Disordered" evidence="1">
    <location>
        <begin position="143"/>
        <end position="253"/>
    </location>
</feature>
<sequence length="415" mass="45970">MPPAKAIKTERTHEENQERAYIAASRRSDRSLEARVESARRASEIHKRRTGRSLRVTEQDVVNEEMYEEEDDDLPGQYRRLTAHLQTPSADFNRKLSAYLTTNISMRAAVEQAVFNSYAQQQQQNGGMPQFGNSMYPSPMIAHQAQQQLQSPISPSMRSPSFRQAPYPPRPQQQQQQQMQANQLAQSHQRSATLANIHDVSANARPSPIVTDTERRQSLPVIAAARSPVETRSPLSATATTPKERPSFPPGSFTQSNIQKGQNTFSMQQPFEMNSFPTNTGVNYGPMNTAMTGDAQGFLGSSMNPNDQMSNMMMVGNTSVTPNFFGFEQQASSTGLGKYQTHPTQSGLHSTLAPSDLDANPPLENDFLQSNSFFDDALNAGSNGQTPVLTPGDPWESYVNFDDWNNNPMGSQSSQ</sequence>
<evidence type="ECO:0000256" key="1">
    <source>
        <dbReference type="SAM" id="MobiDB-lite"/>
    </source>
</evidence>
<feature type="region of interest" description="Disordered" evidence="1">
    <location>
        <begin position="1"/>
        <end position="53"/>
    </location>
</feature>
<feature type="region of interest" description="Disordered" evidence="1">
    <location>
        <begin position="378"/>
        <end position="415"/>
    </location>
</feature>
<feature type="compositionally biased region" description="Polar residues" evidence="1">
    <location>
        <begin position="144"/>
        <end position="162"/>
    </location>
</feature>
<dbReference type="RefSeq" id="XP_008086157.1">
    <property type="nucleotide sequence ID" value="XM_008087966.1"/>
</dbReference>
<protein>
    <submittedName>
        <fullName evidence="2">Uncharacterized protein</fullName>
    </submittedName>
</protein>
<keyword evidence="3" id="KW-1185">Reference proteome</keyword>
<dbReference type="KEGG" id="glz:GLAREA_02881"/>
<feature type="compositionally biased region" description="Polar residues" evidence="1">
    <location>
        <begin position="403"/>
        <end position="415"/>
    </location>
</feature>
<reference evidence="2 3" key="1">
    <citation type="journal article" date="2013" name="BMC Genomics">
        <title>Genomics-driven discovery of the pneumocandin biosynthetic gene cluster in the fungus Glarea lozoyensis.</title>
        <authorList>
            <person name="Chen L."/>
            <person name="Yue Q."/>
            <person name="Zhang X."/>
            <person name="Xiang M."/>
            <person name="Wang C."/>
            <person name="Li S."/>
            <person name="Che Y."/>
            <person name="Ortiz-Lopez F.J."/>
            <person name="Bills G.F."/>
            <person name="Liu X."/>
            <person name="An Z."/>
        </authorList>
    </citation>
    <scope>NUCLEOTIDE SEQUENCE [LARGE SCALE GENOMIC DNA]</scope>
    <source>
        <strain evidence="3">ATCC 20868 / MF5171</strain>
    </source>
</reference>
<dbReference type="EMBL" id="KE145370">
    <property type="protein sequence ID" value="EPE26967.1"/>
    <property type="molecule type" value="Genomic_DNA"/>
</dbReference>
<accession>S3CKC0</accession>
<organism evidence="2 3">
    <name type="scientific">Glarea lozoyensis (strain ATCC 20868 / MF5171)</name>
    <dbReference type="NCBI Taxonomy" id="1116229"/>
    <lineage>
        <taxon>Eukaryota</taxon>
        <taxon>Fungi</taxon>
        <taxon>Dikarya</taxon>
        <taxon>Ascomycota</taxon>
        <taxon>Pezizomycotina</taxon>
        <taxon>Leotiomycetes</taxon>
        <taxon>Helotiales</taxon>
        <taxon>Helotiaceae</taxon>
        <taxon>Glarea</taxon>
    </lineage>
</organism>
<dbReference type="STRING" id="1116229.S3CKC0"/>
<feature type="compositionally biased region" description="Basic and acidic residues" evidence="1">
    <location>
        <begin position="7"/>
        <end position="18"/>
    </location>
</feature>
<dbReference type="OrthoDB" id="5397087at2759"/>
<dbReference type="eggNOG" id="ENOG502S5P0">
    <property type="taxonomic scope" value="Eukaryota"/>
</dbReference>
<evidence type="ECO:0000313" key="2">
    <source>
        <dbReference type="EMBL" id="EPE26967.1"/>
    </source>
</evidence>
<feature type="compositionally biased region" description="Basic and acidic residues" evidence="1">
    <location>
        <begin position="26"/>
        <end position="45"/>
    </location>
</feature>
<dbReference type="GeneID" id="19461937"/>